<keyword evidence="1" id="KW-0472">Membrane</keyword>
<gene>
    <name evidence="2" type="ORF">MBRA1_001901</name>
</gene>
<dbReference type="EMBL" id="CP119952">
    <property type="protein sequence ID" value="WFC95254.1"/>
    <property type="molecule type" value="Genomic_DNA"/>
</dbReference>
<dbReference type="Proteomes" id="UP001216638">
    <property type="component" value="Chromosome 2"/>
</dbReference>
<keyword evidence="1" id="KW-0812">Transmembrane</keyword>
<dbReference type="AlphaFoldDB" id="A0AAF0DT83"/>
<keyword evidence="3" id="KW-1185">Reference proteome</keyword>
<proteinExistence type="predicted"/>
<protein>
    <submittedName>
        <fullName evidence="2">Uncharacterized protein</fullName>
    </submittedName>
</protein>
<evidence type="ECO:0000313" key="3">
    <source>
        <dbReference type="Proteomes" id="UP001216638"/>
    </source>
</evidence>
<feature type="transmembrane region" description="Helical" evidence="1">
    <location>
        <begin position="175"/>
        <end position="193"/>
    </location>
</feature>
<evidence type="ECO:0000256" key="1">
    <source>
        <dbReference type="SAM" id="Phobius"/>
    </source>
</evidence>
<evidence type="ECO:0000313" key="2">
    <source>
        <dbReference type="EMBL" id="WFC95254.1"/>
    </source>
</evidence>
<name>A0AAF0DT83_9BASI</name>
<accession>A0AAF0DT83</accession>
<organism evidence="2 3">
    <name type="scientific">Malassezia brasiliensis</name>
    <dbReference type="NCBI Taxonomy" id="1821822"/>
    <lineage>
        <taxon>Eukaryota</taxon>
        <taxon>Fungi</taxon>
        <taxon>Dikarya</taxon>
        <taxon>Basidiomycota</taxon>
        <taxon>Ustilaginomycotina</taxon>
        <taxon>Malasseziomycetes</taxon>
        <taxon>Malasseziales</taxon>
        <taxon>Malasseziaceae</taxon>
        <taxon>Malassezia</taxon>
    </lineage>
</organism>
<sequence length="194" mass="20965">MSPAGVFVPEVYGVRHAGNREDTSIYYYGSGFRPETSIFLIVTGSPGVDDGPQTTYLYEGPSQAYLVNVLRTADLHDGKGTITGRFNVDCMYPKGLGRGDGWCKIGRMTTQGTTMVTTYNSTIRAQSTMTPVLGLVDKMRQSTATGIRDVQYPKTQSDADNAAYRVMPPAIATNPIVAALWTVPLALLVALLCL</sequence>
<keyword evidence="1" id="KW-1133">Transmembrane helix</keyword>
<reference evidence="2" key="1">
    <citation type="submission" date="2023-03" db="EMBL/GenBank/DDBJ databases">
        <title>Mating type loci evolution in Malassezia.</title>
        <authorList>
            <person name="Coelho M.A."/>
        </authorList>
    </citation>
    <scope>NUCLEOTIDE SEQUENCE</scope>
    <source>
        <strain evidence="2">CBS 14135</strain>
    </source>
</reference>